<dbReference type="InterPro" id="IPR036390">
    <property type="entry name" value="WH_DNA-bd_sf"/>
</dbReference>
<dbReference type="SMART" id="SM00344">
    <property type="entry name" value="HTH_ASNC"/>
    <property type="match status" value="1"/>
</dbReference>
<keyword evidence="3" id="KW-0804">Transcription</keyword>
<organism evidence="5 6">
    <name type="scientific">Acinetobacter pollinis</name>
    <dbReference type="NCBI Taxonomy" id="2605270"/>
    <lineage>
        <taxon>Bacteria</taxon>
        <taxon>Pseudomonadati</taxon>
        <taxon>Pseudomonadota</taxon>
        <taxon>Gammaproteobacteria</taxon>
        <taxon>Moraxellales</taxon>
        <taxon>Moraxellaceae</taxon>
        <taxon>Acinetobacter</taxon>
    </lineage>
</organism>
<dbReference type="Pfam" id="PF01037">
    <property type="entry name" value="AsnC_trans_reg"/>
    <property type="match status" value="1"/>
</dbReference>
<dbReference type="Pfam" id="PF13404">
    <property type="entry name" value="HTH_AsnC-type"/>
    <property type="match status" value="1"/>
</dbReference>
<dbReference type="Gene3D" id="3.30.70.920">
    <property type="match status" value="1"/>
</dbReference>
<evidence type="ECO:0000256" key="3">
    <source>
        <dbReference type="ARBA" id="ARBA00023163"/>
    </source>
</evidence>
<gene>
    <name evidence="5" type="ORF">I2F25_04940</name>
</gene>
<evidence type="ECO:0000313" key="6">
    <source>
        <dbReference type="Proteomes" id="UP001339883"/>
    </source>
</evidence>
<keyword evidence="6" id="KW-1185">Reference proteome</keyword>
<protein>
    <submittedName>
        <fullName evidence="5">Lrp/AsnC family transcriptional regulator</fullName>
    </submittedName>
</protein>
<dbReference type="SUPFAM" id="SSF54909">
    <property type="entry name" value="Dimeric alpha+beta barrel"/>
    <property type="match status" value="1"/>
</dbReference>
<dbReference type="InterPro" id="IPR036388">
    <property type="entry name" value="WH-like_DNA-bd_sf"/>
</dbReference>
<dbReference type="PANTHER" id="PTHR30154:SF46">
    <property type="entry name" value="TRANSCRIPTIONAL REGULATORY PROTEIN"/>
    <property type="match status" value="1"/>
</dbReference>
<evidence type="ECO:0000259" key="4">
    <source>
        <dbReference type="PROSITE" id="PS50956"/>
    </source>
</evidence>
<dbReference type="InterPro" id="IPR000485">
    <property type="entry name" value="AsnC-type_HTH_dom"/>
</dbReference>
<dbReference type="EMBL" id="VTDN01000003">
    <property type="protein sequence ID" value="MEB5476404.1"/>
    <property type="molecule type" value="Genomic_DNA"/>
</dbReference>
<name>A0ABU6DTD6_9GAMM</name>
<keyword evidence="1" id="KW-0805">Transcription regulation</keyword>
<evidence type="ECO:0000256" key="2">
    <source>
        <dbReference type="ARBA" id="ARBA00023125"/>
    </source>
</evidence>
<feature type="domain" description="HTH asnC-type" evidence="4">
    <location>
        <begin position="5"/>
        <end position="71"/>
    </location>
</feature>
<dbReference type="Proteomes" id="UP001339883">
    <property type="component" value="Unassembled WGS sequence"/>
</dbReference>
<evidence type="ECO:0000313" key="5">
    <source>
        <dbReference type="EMBL" id="MEB5476404.1"/>
    </source>
</evidence>
<accession>A0ABU6DTD6</accession>
<evidence type="ECO:0000256" key="1">
    <source>
        <dbReference type="ARBA" id="ARBA00023015"/>
    </source>
</evidence>
<dbReference type="RefSeq" id="WP_277095344.1">
    <property type="nucleotide sequence ID" value="NZ_VTDN01000003.1"/>
</dbReference>
<dbReference type="PROSITE" id="PS50956">
    <property type="entry name" value="HTH_ASNC_2"/>
    <property type="match status" value="1"/>
</dbReference>
<dbReference type="InterPro" id="IPR019887">
    <property type="entry name" value="Tscrpt_reg_AsnC/Lrp_C"/>
</dbReference>
<proteinExistence type="predicted"/>
<dbReference type="InterPro" id="IPR019888">
    <property type="entry name" value="Tscrpt_reg_AsnC-like"/>
</dbReference>
<comment type="caution">
    <text evidence="5">The sequence shown here is derived from an EMBL/GenBank/DDBJ whole genome shotgun (WGS) entry which is preliminary data.</text>
</comment>
<dbReference type="InterPro" id="IPR011008">
    <property type="entry name" value="Dimeric_a/b-barrel"/>
</dbReference>
<dbReference type="PRINTS" id="PR00033">
    <property type="entry name" value="HTHASNC"/>
</dbReference>
<dbReference type="SUPFAM" id="SSF46785">
    <property type="entry name" value="Winged helix' DNA-binding domain"/>
    <property type="match status" value="1"/>
</dbReference>
<reference evidence="5 6" key="1">
    <citation type="submission" date="2019-08" db="EMBL/GenBank/DDBJ databases">
        <title>Five species of Acinetobacter isolated from floral nectar and animal pollinators.</title>
        <authorList>
            <person name="Hendry T.A."/>
        </authorList>
    </citation>
    <scope>NUCLEOTIDE SEQUENCE [LARGE SCALE GENOMIC DNA]</scope>
    <source>
        <strain evidence="5 6">MD18.27</strain>
    </source>
</reference>
<keyword evidence="2" id="KW-0238">DNA-binding</keyword>
<dbReference type="PANTHER" id="PTHR30154">
    <property type="entry name" value="LEUCINE-RESPONSIVE REGULATORY PROTEIN"/>
    <property type="match status" value="1"/>
</dbReference>
<sequence>MSINLDQYDCKIVHHLQKNGRLTNQELAELIGLSTSQCSRRRILLEQKNIIAGYYAQISPVADPTPITGIIEVKITNYNHENYENFINFAQKTSSIKDIYKLTGHYDFIFKVAVKDFNEMSQLIAKLSSNEFCVCDLNTSIVLEKLKENSIRYETMHNHNA</sequence>
<dbReference type="Gene3D" id="1.10.10.10">
    <property type="entry name" value="Winged helix-like DNA-binding domain superfamily/Winged helix DNA-binding domain"/>
    <property type="match status" value="1"/>
</dbReference>